<evidence type="ECO:0000259" key="4">
    <source>
        <dbReference type="Pfam" id="PF22939"/>
    </source>
</evidence>
<dbReference type="Gene3D" id="1.25.40.20">
    <property type="entry name" value="Ankyrin repeat-containing domain"/>
    <property type="match status" value="1"/>
</dbReference>
<reference evidence="5 6" key="1">
    <citation type="submission" date="2018-01" db="EMBL/GenBank/DDBJ databases">
        <title>Harnessing the power of phylogenomics to disentangle the directionality and signatures of interkingdom host jumping in the parasitic fungal genus Tolypocladium.</title>
        <authorList>
            <person name="Quandt C.A."/>
            <person name="Patterson W."/>
            <person name="Spatafora J.W."/>
        </authorList>
    </citation>
    <scope>NUCLEOTIDE SEQUENCE [LARGE SCALE GENOMIC DNA]</scope>
    <source>
        <strain evidence="5 6">NRBC 100945</strain>
    </source>
</reference>
<evidence type="ECO:0000256" key="1">
    <source>
        <dbReference type="ARBA" id="ARBA00022737"/>
    </source>
</evidence>
<dbReference type="AlphaFoldDB" id="A0A2S4L247"/>
<keyword evidence="1" id="KW-0677">Repeat</keyword>
<feature type="repeat" description="ANK" evidence="3">
    <location>
        <begin position="321"/>
        <end position="353"/>
    </location>
</feature>
<evidence type="ECO:0000256" key="2">
    <source>
        <dbReference type="ARBA" id="ARBA00023043"/>
    </source>
</evidence>
<organism evidence="5 6">
    <name type="scientific">Tolypocladium paradoxum</name>
    <dbReference type="NCBI Taxonomy" id="94208"/>
    <lineage>
        <taxon>Eukaryota</taxon>
        <taxon>Fungi</taxon>
        <taxon>Dikarya</taxon>
        <taxon>Ascomycota</taxon>
        <taxon>Pezizomycotina</taxon>
        <taxon>Sordariomycetes</taxon>
        <taxon>Hypocreomycetidae</taxon>
        <taxon>Hypocreales</taxon>
        <taxon>Ophiocordycipitaceae</taxon>
        <taxon>Tolypocladium</taxon>
    </lineage>
</organism>
<dbReference type="STRING" id="94208.A0A2S4L247"/>
<dbReference type="InterPro" id="IPR036770">
    <property type="entry name" value="Ankyrin_rpt-contain_sf"/>
</dbReference>
<name>A0A2S4L247_9HYPO</name>
<keyword evidence="2 3" id="KW-0040">ANK repeat</keyword>
<dbReference type="PROSITE" id="PS50088">
    <property type="entry name" value="ANK_REPEAT"/>
    <property type="match status" value="2"/>
</dbReference>
<dbReference type="InterPro" id="IPR054471">
    <property type="entry name" value="GPIID_WHD"/>
</dbReference>
<comment type="caution">
    <text evidence="5">The sequence shown here is derived from an EMBL/GenBank/DDBJ whole genome shotgun (WGS) entry which is preliminary data.</text>
</comment>
<protein>
    <recommendedName>
        <fullName evidence="4">GPI inositol-deacylase winged helix domain-containing protein</fullName>
    </recommendedName>
</protein>
<feature type="repeat" description="ANK" evidence="3">
    <location>
        <begin position="388"/>
        <end position="411"/>
    </location>
</feature>
<keyword evidence="6" id="KW-1185">Reference proteome</keyword>
<gene>
    <name evidence="5" type="ORF">TPAR_03302</name>
</gene>
<dbReference type="Pfam" id="PF12796">
    <property type="entry name" value="Ank_2"/>
    <property type="match status" value="1"/>
</dbReference>
<dbReference type="Proteomes" id="UP000237481">
    <property type="component" value="Unassembled WGS sequence"/>
</dbReference>
<dbReference type="InterPro" id="IPR002110">
    <property type="entry name" value="Ankyrin_rpt"/>
</dbReference>
<dbReference type="InterPro" id="IPR051631">
    <property type="entry name" value="Ankyrin-KH/SAM_domain"/>
</dbReference>
<dbReference type="Pfam" id="PF22939">
    <property type="entry name" value="WHD_GPIID"/>
    <property type="match status" value="1"/>
</dbReference>
<evidence type="ECO:0000313" key="6">
    <source>
        <dbReference type="Proteomes" id="UP000237481"/>
    </source>
</evidence>
<evidence type="ECO:0000313" key="5">
    <source>
        <dbReference type="EMBL" id="POR36511.1"/>
    </source>
</evidence>
<evidence type="ECO:0000256" key="3">
    <source>
        <dbReference type="PROSITE-ProRule" id="PRU00023"/>
    </source>
</evidence>
<dbReference type="EMBL" id="PKSG01000315">
    <property type="protein sequence ID" value="POR36511.1"/>
    <property type="molecule type" value="Genomic_DNA"/>
</dbReference>
<accession>A0A2S4L247</accession>
<proteinExistence type="predicted"/>
<dbReference type="Pfam" id="PF00023">
    <property type="entry name" value="Ank"/>
    <property type="match status" value="1"/>
</dbReference>
<dbReference type="SUPFAM" id="SSF48403">
    <property type="entry name" value="Ankyrin repeat"/>
    <property type="match status" value="1"/>
</dbReference>
<dbReference type="PANTHER" id="PTHR23206:SF8">
    <property type="entry name" value="ANKYRIN REPEAT AND KH DOMAIN-CONTAINING 1"/>
    <property type="match status" value="1"/>
</dbReference>
<feature type="domain" description="GPI inositol-deacylase winged helix" evidence="4">
    <location>
        <begin position="100"/>
        <end position="175"/>
    </location>
</feature>
<dbReference type="OrthoDB" id="448455at2759"/>
<sequence length="476" mass="52426">MANLRASDQVMRLYLDQHMYLMPHFVQSSPCLQDDIKAEIIKAADGIIFIAKFHFNTLSRKTSPKAVEDALSMLPPVQDACDQAYHRAMRRIELQLPERTALAKWALSWAVFARQPLTLPELQHALSISWCDTHLERGALPTAKKIESACAGLVVVDEPSQTIRLVHHTAQEHLERTRSGWFPGALNYIARVCINYLCSDVFEDGRCDTNREFAERLRTYPLFDYASRYWGHHFRQTDLPRDDLAVHRVMHFLASDGKVEASGQALFPSKLPLISSPGPFGYYASDLRLSSLHLAAYFGLHDVAGELLARGGVDVDVADSRGRTALSYAASNGCDEFIRVLLQHRARVHIGDNFHVTPLSYAAMAGRVNATKILLCEGRADAHQRDTNGSTPLSWAAKNGHGVVVELMLEHLRVAGQTLGRMGAGGLRQAYGGRAIEDSIQSALAEAASFGHGEIVKLLLDSAGATPLGLAAASRR</sequence>
<dbReference type="SMART" id="SM00248">
    <property type="entry name" value="ANK"/>
    <property type="match status" value="5"/>
</dbReference>
<dbReference type="PANTHER" id="PTHR23206">
    <property type="entry name" value="MASK PROTEIN"/>
    <property type="match status" value="1"/>
</dbReference>
<dbReference type="PROSITE" id="PS50297">
    <property type="entry name" value="ANK_REP_REGION"/>
    <property type="match status" value="2"/>
</dbReference>